<dbReference type="SFLD" id="SFLDG01135">
    <property type="entry name" value="C1.5.6:_HAD__Beta-PGM__Phospha"/>
    <property type="match status" value="1"/>
</dbReference>
<organism evidence="11 12">
    <name type="scientific">Catenovulum adriaticum</name>
    <dbReference type="NCBI Taxonomy" id="2984846"/>
    <lineage>
        <taxon>Bacteria</taxon>
        <taxon>Pseudomonadati</taxon>
        <taxon>Pseudomonadota</taxon>
        <taxon>Gammaproteobacteria</taxon>
        <taxon>Alteromonadales</taxon>
        <taxon>Alteromonadaceae</taxon>
        <taxon>Catenovulum</taxon>
    </lineage>
</organism>
<feature type="binding site" evidence="10">
    <location>
        <position position="176"/>
    </location>
    <ligand>
        <name>Mg(2+)</name>
        <dbReference type="ChEBI" id="CHEBI:18420"/>
    </ligand>
</feature>
<keyword evidence="11" id="KW-0614">Plasmid</keyword>
<evidence type="ECO:0000256" key="8">
    <source>
        <dbReference type="ARBA" id="ARBA00022842"/>
    </source>
</evidence>
<dbReference type="SUPFAM" id="SSF56784">
    <property type="entry name" value="HAD-like"/>
    <property type="match status" value="1"/>
</dbReference>
<dbReference type="EC" id="3.1.3.18" evidence="5 10"/>
<evidence type="ECO:0000313" key="12">
    <source>
        <dbReference type="Proteomes" id="UP001163726"/>
    </source>
</evidence>
<evidence type="ECO:0000256" key="7">
    <source>
        <dbReference type="ARBA" id="ARBA00022801"/>
    </source>
</evidence>
<dbReference type="EMBL" id="CP109967">
    <property type="protein sequence ID" value="WAJ72048.1"/>
    <property type="molecule type" value="Genomic_DNA"/>
</dbReference>
<feature type="active site" description="Nucleophile" evidence="10">
    <location>
        <position position="11"/>
    </location>
</feature>
<feature type="binding site" evidence="10">
    <location>
        <position position="13"/>
    </location>
    <ligand>
        <name>Mg(2+)</name>
        <dbReference type="ChEBI" id="CHEBI:18420"/>
    </ligand>
</feature>
<dbReference type="InterPro" id="IPR006549">
    <property type="entry name" value="HAD-SF_hydro_IIIA"/>
</dbReference>
<dbReference type="PANTHER" id="PTHR43434:SF1">
    <property type="entry name" value="PHOSPHOGLYCOLATE PHOSPHATASE"/>
    <property type="match status" value="1"/>
</dbReference>
<keyword evidence="12" id="KW-1185">Reference proteome</keyword>
<evidence type="ECO:0000256" key="4">
    <source>
        <dbReference type="ARBA" id="ARBA00006171"/>
    </source>
</evidence>
<protein>
    <recommendedName>
        <fullName evidence="5 10">Phosphoglycolate phosphatase</fullName>
        <shortName evidence="10">PGP</shortName>
        <shortName evidence="10">PGPase</shortName>
        <ecNumber evidence="5 10">3.1.3.18</ecNumber>
    </recommendedName>
</protein>
<gene>
    <name evidence="11" type="ORF">OLW01_17335</name>
</gene>
<comment type="cofactor">
    <cofactor evidence="2 10">
        <name>Mg(2+)</name>
        <dbReference type="ChEBI" id="CHEBI:18420"/>
    </cofactor>
</comment>
<evidence type="ECO:0000256" key="1">
    <source>
        <dbReference type="ARBA" id="ARBA00000830"/>
    </source>
</evidence>
<sequence>MSFTKDTLLFDLDGTLVDSAPDLALAVNDTLVQLNLSTYPESTIRCWVGNGAKVLIERALSGSATISANLDPALADKALDLFLTSYQNNLCIHSKLYDGVLSSLQTLKALGYKLAVVTNKPERFIEPILAGLNLTGLFEVLVGGDTLAQKKPDPSPLHFACQQMNVAIEQCLMIGDSRNDILAAKAAGTQSVGLTYGYNYGQPIADSNPEWVFDNFADLLNILEPVNS</sequence>
<evidence type="ECO:0000313" key="11">
    <source>
        <dbReference type="EMBL" id="WAJ72048.1"/>
    </source>
</evidence>
<reference evidence="11" key="1">
    <citation type="submission" date="2022-10" db="EMBL/GenBank/DDBJ databases">
        <title>Catenovulum adriacola sp. nov. isolated in the Harbour of Susak.</title>
        <authorList>
            <person name="Schoch T."/>
            <person name="Reich S.J."/>
            <person name="Stoeferle S."/>
            <person name="Flaiz M."/>
            <person name="Kazda M."/>
            <person name="Riedel C.U."/>
            <person name="Duerre P."/>
        </authorList>
    </citation>
    <scope>NUCLEOTIDE SEQUENCE</scope>
    <source>
        <strain evidence="11">TS8</strain>
        <plasmid evidence="11">pCadTS8_2</plasmid>
    </source>
</reference>
<dbReference type="InterPro" id="IPR023198">
    <property type="entry name" value="PGP-like_dom2"/>
</dbReference>
<evidence type="ECO:0000256" key="6">
    <source>
        <dbReference type="ARBA" id="ARBA00022723"/>
    </source>
</evidence>
<name>A0ABY7AR81_9ALTE</name>
<evidence type="ECO:0000256" key="9">
    <source>
        <dbReference type="ARBA" id="ARBA00023277"/>
    </source>
</evidence>
<dbReference type="InterPro" id="IPR023214">
    <property type="entry name" value="HAD_sf"/>
</dbReference>
<dbReference type="Gene3D" id="1.10.150.240">
    <property type="entry name" value="Putative phosphatase, domain 2"/>
    <property type="match status" value="1"/>
</dbReference>
<dbReference type="SFLD" id="SFLDS00003">
    <property type="entry name" value="Haloacid_Dehalogenase"/>
    <property type="match status" value="1"/>
</dbReference>
<dbReference type="NCBIfam" id="NF009695">
    <property type="entry name" value="PRK13222.1-2"/>
    <property type="match status" value="1"/>
</dbReference>
<accession>A0ABY7AR81</accession>
<dbReference type="InterPro" id="IPR050155">
    <property type="entry name" value="HAD-like_hydrolase_sf"/>
</dbReference>
<dbReference type="Gene3D" id="3.40.50.1000">
    <property type="entry name" value="HAD superfamily/HAD-like"/>
    <property type="match status" value="1"/>
</dbReference>
<dbReference type="Proteomes" id="UP001163726">
    <property type="component" value="Plasmid pCadTS8_2"/>
</dbReference>
<dbReference type="InterPro" id="IPR006439">
    <property type="entry name" value="HAD-SF_hydro_IA"/>
</dbReference>
<dbReference type="HAMAP" id="MF_00495">
    <property type="entry name" value="GPH_hydrolase_bact"/>
    <property type="match status" value="1"/>
</dbReference>
<proteinExistence type="inferred from homology"/>
<evidence type="ECO:0000256" key="10">
    <source>
        <dbReference type="HAMAP-Rule" id="MF_00495"/>
    </source>
</evidence>
<dbReference type="GO" id="GO:0008967">
    <property type="term" value="F:phosphoglycolate phosphatase activity"/>
    <property type="evidence" value="ECO:0007669"/>
    <property type="project" value="UniProtKB-EC"/>
</dbReference>
<dbReference type="NCBIfam" id="TIGR01662">
    <property type="entry name" value="HAD-SF-IIIA"/>
    <property type="match status" value="1"/>
</dbReference>
<comment type="function">
    <text evidence="10">Specifically catalyzes the dephosphorylation of 2-phosphoglycolate. Is involved in the dissimilation of the intracellular 2-phosphoglycolate formed during the DNA repair of 3'-phosphoglycolate ends, a major class of DNA lesions induced by oxidative stress.</text>
</comment>
<dbReference type="NCBIfam" id="TIGR01509">
    <property type="entry name" value="HAD-SF-IA-v3"/>
    <property type="match status" value="1"/>
</dbReference>
<evidence type="ECO:0000256" key="3">
    <source>
        <dbReference type="ARBA" id="ARBA00004818"/>
    </source>
</evidence>
<keyword evidence="6 10" id="KW-0479">Metal-binding</keyword>
<comment type="catalytic activity">
    <reaction evidence="1 10">
        <text>2-phosphoglycolate + H2O = glycolate + phosphate</text>
        <dbReference type="Rhea" id="RHEA:14369"/>
        <dbReference type="ChEBI" id="CHEBI:15377"/>
        <dbReference type="ChEBI" id="CHEBI:29805"/>
        <dbReference type="ChEBI" id="CHEBI:43474"/>
        <dbReference type="ChEBI" id="CHEBI:58033"/>
        <dbReference type="EC" id="3.1.3.18"/>
    </reaction>
</comment>
<keyword evidence="9 10" id="KW-0119">Carbohydrate metabolism</keyword>
<keyword evidence="7 10" id="KW-0378">Hydrolase</keyword>
<dbReference type="Pfam" id="PF13419">
    <property type="entry name" value="HAD_2"/>
    <property type="match status" value="1"/>
</dbReference>
<geneLocation type="plasmid" evidence="11 12">
    <name>pCadTS8_2</name>
</geneLocation>
<dbReference type="InterPro" id="IPR041492">
    <property type="entry name" value="HAD_2"/>
</dbReference>
<dbReference type="RefSeq" id="WP_268076765.1">
    <property type="nucleotide sequence ID" value="NZ_CP109967.1"/>
</dbReference>
<evidence type="ECO:0000256" key="5">
    <source>
        <dbReference type="ARBA" id="ARBA00013078"/>
    </source>
</evidence>
<dbReference type="SFLD" id="SFLDG01129">
    <property type="entry name" value="C1.5:_HAD__Beta-PGM__Phosphata"/>
    <property type="match status" value="1"/>
</dbReference>
<comment type="pathway">
    <text evidence="3 10">Organic acid metabolism; glycolate biosynthesis; glycolate from 2-phosphoglycolate: step 1/1.</text>
</comment>
<dbReference type="InterPro" id="IPR037512">
    <property type="entry name" value="PGPase_prok"/>
</dbReference>
<feature type="binding site" evidence="10">
    <location>
        <position position="11"/>
    </location>
    <ligand>
        <name>Mg(2+)</name>
        <dbReference type="ChEBI" id="CHEBI:18420"/>
    </ligand>
</feature>
<dbReference type="NCBIfam" id="TIGR01449">
    <property type="entry name" value="PGP_bact"/>
    <property type="match status" value="1"/>
</dbReference>
<dbReference type="NCBIfam" id="TIGR01549">
    <property type="entry name" value="HAD-SF-IA-v1"/>
    <property type="match status" value="1"/>
</dbReference>
<keyword evidence="8 10" id="KW-0460">Magnesium</keyword>
<evidence type="ECO:0000256" key="2">
    <source>
        <dbReference type="ARBA" id="ARBA00001946"/>
    </source>
</evidence>
<comment type="similarity">
    <text evidence="4 10">Belongs to the HAD-like hydrolase superfamily. CbbY/CbbZ/Gph/YieH family.</text>
</comment>
<dbReference type="InterPro" id="IPR036412">
    <property type="entry name" value="HAD-like_sf"/>
</dbReference>
<dbReference type="PANTHER" id="PTHR43434">
    <property type="entry name" value="PHOSPHOGLYCOLATE PHOSPHATASE"/>
    <property type="match status" value="1"/>
</dbReference>
<dbReference type="CDD" id="cd16417">
    <property type="entry name" value="HAD_PGPase"/>
    <property type="match status" value="1"/>
</dbReference>